<evidence type="ECO:0000256" key="1">
    <source>
        <dbReference type="ARBA" id="ARBA00022737"/>
    </source>
</evidence>
<dbReference type="EMBL" id="CAUYUJ010018326">
    <property type="protein sequence ID" value="CAK0882688.1"/>
    <property type="molecule type" value="Genomic_DNA"/>
</dbReference>
<proteinExistence type="predicted"/>
<dbReference type="PROSITE" id="PS50088">
    <property type="entry name" value="ANK_REPEAT"/>
    <property type="match status" value="1"/>
</dbReference>
<evidence type="ECO:0000313" key="4">
    <source>
        <dbReference type="EMBL" id="CAK0882688.1"/>
    </source>
</evidence>
<dbReference type="InterPro" id="IPR002110">
    <property type="entry name" value="Ankyrin_rpt"/>
</dbReference>
<feature type="non-terminal residue" evidence="4">
    <location>
        <position position="1"/>
    </location>
</feature>
<dbReference type="PANTHER" id="PTHR24171">
    <property type="entry name" value="ANKYRIN REPEAT DOMAIN-CONTAINING PROTEIN 39-RELATED"/>
    <property type="match status" value="1"/>
</dbReference>
<dbReference type="SMART" id="SM00248">
    <property type="entry name" value="ANK"/>
    <property type="match status" value="1"/>
</dbReference>
<accession>A0ABN9W917</accession>
<name>A0ABN9W917_9DINO</name>
<dbReference type="PANTHER" id="PTHR24171:SF8">
    <property type="entry name" value="BRCA1-ASSOCIATED RING DOMAIN PROTEIN 1"/>
    <property type="match status" value="1"/>
</dbReference>
<dbReference type="InterPro" id="IPR036770">
    <property type="entry name" value="Ankyrin_rpt-contain_sf"/>
</dbReference>
<reference evidence="4" key="1">
    <citation type="submission" date="2023-10" db="EMBL/GenBank/DDBJ databases">
        <authorList>
            <person name="Chen Y."/>
            <person name="Shah S."/>
            <person name="Dougan E. K."/>
            <person name="Thang M."/>
            <person name="Chan C."/>
        </authorList>
    </citation>
    <scope>NUCLEOTIDE SEQUENCE [LARGE SCALE GENOMIC DNA]</scope>
</reference>
<sequence>GEAPAATGPCQELCEFASRGDLDGCRLLLRGGRVEDLNWRRPSDGNSALHLAAEEGHETVVRLLVAAGASPETKNAFGLKPIALVAPDTEVYKMLDVLTAPMEAVRRAAVRK</sequence>
<comment type="caution">
    <text evidence="4">The sequence shown here is derived from an EMBL/GenBank/DDBJ whole genome shotgun (WGS) entry which is preliminary data.</text>
</comment>
<feature type="repeat" description="ANK" evidence="3">
    <location>
        <begin position="44"/>
        <end position="76"/>
    </location>
</feature>
<keyword evidence="2 3" id="KW-0040">ANK repeat</keyword>
<evidence type="ECO:0000256" key="2">
    <source>
        <dbReference type="ARBA" id="ARBA00023043"/>
    </source>
</evidence>
<evidence type="ECO:0000313" key="5">
    <source>
        <dbReference type="Proteomes" id="UP001189429"/>
    </source>
</evidence>
<dbReference type="Proteomes" id="UP001189429">
    <property type="component" value="Unassembled WGS sequence"/>
</dbReference>
<evidence type="ECO:0000256" key="3">
    <source>
        <dbReference type="PROSITE-ProRule" id="PRU00023"/>
    </source>
</evidence>
<gene>
    <name evidence="4" type="ORF">PCOR1329_LOCUS65125</name>
</gene>
<keyword evidence="5" id="KW-1185">Reference proteome</keyword>
<dbReference type="Pfam" id="PF12796">
    <property type="entry name" value="Ank_2"/>
    <property type="match status" value="1"/>
</dbReference>
<dbReference type="SUPFAM" id="SSF48403">
    <property type="entry name" value="Ankyrin repeat"/>
    <property type="match status" value="1"/>
</dbReference>
<dbReference type="Gene3D" id="1.25.40.20">
    <property type="entry name" value="Ankyrin repeat-containing domain"/>
    <property type="match status" value="1"/>
</dbReference>
<organism evidence="4 5">
    <name type="scientific">Prorocentrum cordatum</name>
    <dbReference type="NCBI Taxonomy" id="2364126"/>
    <lineage>
        <taxon>Eukaryota</taxon>
        <taxon>Sar</taxon>
        <taxon>Alveolata</taxon>
        <taxon>Dinophyceae</taxon>
        <taxon>Prorocentrales</taxon>
        <taxon>Prorocentraceae</taxon>
        <taxon>Prorocentrum</taxon>
    </lineage>
</organism>
<protein>
    <submittedName>
        <fullName evidence="4">Uncharacterized protein</fullName>
    </submittedName>
</protein>
<dbReference type="PROSITE" id="PS50297">
    <property type="entry name" value="ANK_REP_REGION"/>
    <property type="match status" value="1"/>
</dbReference>
<keyword evidence="1" id="KW-0677">Repeat</keyword>